<evidence type="ECO:0000259" key="10">
    <source>
        <dbReference type="Pfam" id="PF04290"/>
    </source>
</evidence>
<dbReference type="Proteomes" id="UP001253545">
    <property type="component" value="Unassembled WGS sequence"/>
</dbReference>
<feature type="transmembrane region" description="Helical" evidence="9">
    <location>
        <begin position="50"/>
        <end position="67"/>
    </location>
</feature>
<keyword evidence="3" id="KW-1003">Cell membrane</keyword>
<evidence type="ECO:0000256" key="7">
    <source>
        <dbReference type="ARBA" id="ARBA00023136"/>
    </source>
</evidence>
<feature type="transmembrane region" description="Helical" evidence="9">
    <location>
        <begin position="88"/>
        <end position="113"/>
    </location>
</feature>
<keyword evidence="7 9" id="KW-0472">Membrane</keyword>
<evidence type="ECO:0000313" key="11">
    <source>
        <dbReference type="EMBL" id="MDT0596278.1"/>
    </source>
</evidence>
<evidence type="ECO:0000256" key="1">
    <source>
        <dbReference type="ARBA" id="ARBA00004429"/>
    </source>
</evidence>
<evidence type="ECO:0000313" key="12">
    <source>
        <dbReference type="Proteomes" id="UP001253545"/>
    </source>
</evidence>
<dbReference type="RefSeq" id="WP_311369805.1">
    <property type="nucleotide sequence ID" value="NZ_JAVRHX010000006.1"/>
</dbReference>
<evidence type="ECO:0000256" key="8">
    <source>
        <dbReference type="ARBA" id="ARBA00038436"/>
    </source>
</evidence>
<dbReference type="InterPro" id="IPR055348">
    <property type="entry name" value="DctQ"/>
</dbReference>
<dbReference type="PANTHER" id="PTHR35011">
    <property type="entry name" value="2,3-DIKETO-L-GULONATE TRAP TRANSPORTER SMALL PERMEASE PROTEIN YIAM"/>
    <property type="match status" value="1"/>
</dbReference>
<keyword evidence="5 9" id="KW-0812">Transmembrane</keyword>
<protein>
    <recommendedName>
        <fullName evidence="9">TRAP transporter small permease protein</fullName>
    </recommendedName>
</protein>
<reference evidence="11 12" key="1">
    <citation type="submission" date="2023-09" db="EMBL/GenBank/DDBJ databases">
        <authorList>
            <person name="Rey-Velasco X."/>
        </authorList>
    </citation>
    <scope>NUCLEOTIDE SEQUENCE [LARGE SCALE GENOMIC DNA]</scope>
    <source>
        <strain evidence="11 12">P117</strain>
    </source>
</reference>
<comment type="subcellular location">
    <subcellularLocation>
        <location evidence="1 9">Cell inner membrane</location>
        <topology evidence="1 9">Multi-pass membrane protein</topology>
    </subcellularLocation>
</comment>
<evidence type="ECO:0000256" key="2">
    <source>
        <dbReference type="ARBA" id="ARBA00022448"/>
    </source>
</evidence>
<comment type="similarity">
    <text evidence="8 9">Belongs to the TRAP transporter small permease family.</text>
</comment>
<keyword evidence="6 9" id="KW-1133">Transmembrane helix</keyword>
<name>A0ABU2ZUF8_9ALTE</name>
<keyword evidence="4 9" id="KW-0997">Cell inner membrane</keyword>
<evidence type="ECO:0000256" key="9">
    <source>
        <dbReference type="RuleBase" id="RU369079"/>
    </source>
</evidence>
<keyword evidence="12" id="KW-1185">Reference proteome</keyword>
<organism evidence="11 12">
    <name type="scientific">Glaciecola petra</name>
    <dbReference type="NCBI Taxonomy" id="3075602"/>
    <lineage>
        <taxon>Bacteria</taxon>
        <taxon>Pseudomonadati</taxon>
        <taxon>Pseudomonadota</taxon>
        <taxon>Gammaproteobacteria</taxon>
        <taxon>Alteromonadales</taxon>
        <taxon>Alteromonadaceae</taxon>
        <taxon>Glaciecola</taxon>
    </lineage>
</organism>
<dbReference type="InterPro" id="IPR007387">
    <property type="entry name" value="TRAP_DctQ"/>
</dbReference>
<accession>A0ABU2ZUF8</accession>
<proteinExistence type="inferred from homology"/>
<feature type="transmembrane region" description="Helical" evidence="9">
    <location>
        <begin position="133"/>
        <end position="155"/>
    </location>
</feature>
<dbReference type="EMBL" id="JAVRHX010000006">
    <property type="protein sequence ID" value="MDT0596278.1"/>
    <property type="molecule type" value="Genomic_DNA"/>
</dbReference>
<evidence type="ECO:0000256" key="3">
    <source>
        <dbReference type="ARBA" id="ARBA00022475"/>
    </source>
</evidence>
<comment type="subunit">
    <text evidence="9">The complex comprises the extracytoplasmic solute receptor protein and the two transmembrane proteins.</text>
</comment>
<comment type="caution">
    <text evidence="11">The sequence shown here is derived from an EMBL/GenBank/DDBJ whole genome shotgun (WGS) entry which is preliminary data.</text>
</comment>
<sequence length="167" mass="18230">MNSTMALRRFLDKVLEPILIIIVLLLVVTVLWQVTSRYILASPSTFTSEVARILLIWLTLIGAAWVVGQRAHLSVDLLIEKLSAMKAILLQGFIHITIAVFAVAVLVVGGANLVYTTLHLGQMTTVLQIPMGYVYVALPLSGLLMLVYSICDVLLLHSSSSTDAEVN</sequence>
<evidence type="ECO:0000256" key="5">
    <source>
        <dbReference type="ARBA" id="ARBA00022692"/>
    </source>
</evidence>
<evidence type="ECO:0000256" key="4">
    <source>
        <dbReference type="ARBA" id="ARBA00022519"/>
    </source>
</evidence>
<dbReference type="Pfam" id="PF04290">
    <property type="entry name" value="DctQ"/>
    <property type="match status" value="1"/>
</dbReference>
<comment type="function">
    <text evidence="9">Part of the tripartite ATP-independent periplasmic (TRAP) transport system.</text>
</comment>
<dbReference type="PANTHER" id="PTHR35011:SF2">
    <property type="entry name" value="2,3-DIKETO-L-GULONATE TRAP TRANSPORTER SMALL PERMEASE PROTEIN YIAM"/>
    <property type="match status" value="1"/>
</dbReference>
<evidence type="ECO:0000256" key="6">
    <source>
        <dbReference type="ARBA" id="ARBA00022989"/>
    </source>
</evidence>
<feature type="transmembrane region" description="Helical" evidence="9">
    <location>
        <begin position="14"/>
        <end position="35"/>
    </location>
</feature>
<feature type="domain" description="Tripartite ATP-independent periplasmic transporters DctQ component" evidence="10">
    <location>
        <begin position="26"/>
        <end position="154"/>
    </location>
</feature>
<keyword evidence="2 9" id="KW-0813">Transport</keyword>
<gene>
    <name evidence="11" type="ORF">RM552_15595</name>
</gene>